<comment type="subcellular location">
    <subcellularLocation>
        <location evidence="1">Cytoplasm</location>
        <location evidence="1">P-body</location>
    </subcellularLocation>
</comment>
<feature type="compositionally biased region" description="Polar residues" evidence="3">
    <location>
        <begin position="612"/>
        <end position="625"/>
    </location>
</feature>
<feature type="region of interest" description="Disordered" evidence="3">
    <location>
        <begin position="72"/>
        <end position="112"/>
    </location>
</feature>
<feature type="compositionally biased region" description="Polar residues" evidence="3">
    <location>
        <begin position="589"/>
        <end position="598"/>
    </location>
</feature>
<feature type="compositionally biased region" description="Low complexity" evidence="3">
    <location>
        <begin position="90"/>
        <end position="102"/>
    </location>
</feature>
<organism evidence="4 5">
    <name type="scientific">Drosophila pseudoobscura pseudoobscura</name>
    <name type="common">Fruit fly</name>
    <dbReference type="NCBI Taxonomy" id="46245"/>
    <lineage>
        <taxon>Eukaryota</taxon>
        <taxon>Metazoa</taxon>
        <taxon>Ecdysozoa</taxon>
        <taxon>Arthropoda</taxon>
        <taxon>Hexapoda</taxon>
        <taxon>Insecta</taxon>
        <taxon>Pterygota</taxon>
        <taxon>Neoptera</taxon>
        <taxon>Endopterygota</taxon>
        <taxon>Diptera</taxon>
        <taxon>Brachycera</taxon>
        <taxon>Muscomorpha</taxon>
        <taxon>Ephydroidea</taxon>
        <taxon>Drosophilidae</taxon>
        <taxon>Drosophila</taxon>
        <taxon>Sophophora</taxon>
    </lineage>
</organism>
<dbReference type="PANTHER" id="PTHR21551">
    <property type="entry name" value="TOPOISOMERASE II-ASSOCIATED PROTEIN PAT1"/>
    <property type="match status" value="1"/>
</dbReference>
<sequence>MDNSFFGFDTTIPEDEGGDGRIGEEEYDALNDETFGSAINGDWEEAHETLVRLGGNGDKVRKRGGFADRSAFGGLSAGGNGVPRQTNVLSSAPSSSGSTPAPFNAPFPGTRNMEDADLELNLSSMKLDDVDISSFLDSEVGNLSNRINLDSAVWASPPFPNNQPLFQEGFRSAFRPQTQMKLQQEANANLALHHMHPQAGPKISTLEDIERNLIIQQAIPKLQQQQQPKDRKAFDEFSLANRQHGLPSTIPLQQQQQQQQQPKPQNKGEHIPNHLHTPAHAITKLIAVPPGFLTAPQISPPRTNLGFHGPHPLPEMLPNPQSQQQLNGLAGNRVPPGFIYPPGLPGSMPQLQQYPLLQQHGACALPPNFPLAGNQRPLPTPHLPTALNNFAMHPSFNAMRAAGLHPAAFMQPAHPLQHPQSRMPPHPLQAANNLLNQQQNSMFNMFNMRLVQEIQQNHPLLQQNAVVARQLQQSRGGSVPSDQRQKQQLQQQQLNRRPDASGNLPQDEYDEYANLMSTRDKHWLIGIQLSQLNTDTPYIDDYYYTVYRERKALQNGQVRHSQAHKDNQLNHPLTQPRGHAQLILVQLGNKNGTRNGHGQNRERRNSENTNTCSTGVSTNNAVSGSGGTNNTLPGYIFSPLKFENSLGKLQYGSVTAPRKIIDADIMGGEASLGDIAGSSATSSMSTMSGVNAKSNAGTPLLPSACCDITPSSMRKSRHILLLIETLYRYLLKLEDLENTDVMATIVLKKKKEAERIAALEQLEMANKTPEERAAEASNPQSINPQLNNKFNYEIETTDALVNKLKSGLTFDKVVAMMNVRKGKILLRRVMPFLTEHSVCWTVWSGVFCSLQTVVKKDKDDFEGVLYALYPEFKKHISKASFETVVTISAAITLNDNKLTGIFCSRFGILSLVALILRAQEIYVSKTDPTLSDANRQEWRKFLAQVASCLTRTIQNQTISAAIESDAIQPLMDHFENFKDLKLDALLALITEARHQID</sequence>
<dbReference type="GO" id="GO:0033962">
    <property type="term" value="P:P-body assembly"/>
    <property type="evidence" value="ECO:0007669"/>
    <property type="project" value="TreeGrafter"/>
</dbReference>
<dbReference type="RefSeq" id="XP_033232956.1">
    <property type="nucleotide sequence ID" value="XM_033377065.1"/>
</dbReference>
<keyword evidence="2" id="KW-0963">Cytoplasm</keyword>
<evidence type="ECO:0000313" key="5">
    <source>
        <dbReference type="RefSeq" id="XP_033232956.1"/>
    </source>
</evidence>
<dbReference type="InterPro" id="IPR039900">
    <property type="entry name" value="Pat1-like"/>
</dbReference>
<evidence type="ECO:0000256" key="2">
    <source>
        <dbReference type="ARBA" id="ARBA00022490"/>
    </source>
</evidence>
<feature type="region of interest" description="Disordered" evidence="3">
    <location>
        <begin position="251"/>
        <end position="274"/>
    </location>
</feature>
<dbReference type="GO" id="GO:0003723">
    <property type="term" value="F:RNA binding"/>
    <property type="evidence" value="ECO:0007669"/>
    <property type="project" value="TreeGrafter"/>
</dbReference>
<dbReference type="PANTHER" id="PTHR21551:SF0">
    <property type="entry name" value="PROTEIN ASSOCIATED WITH TOPO II RELATED-1, ISOFORM A"/>
    <property type="match status" value="1"/>
</dbReference>
<dbReference type="AlphaFoldDB" id="A0A6I8VPJ2"/>
<feature type="compositionally biased region" description="Low complexity" evidence="3">
    <location>
        <begin position="486"/>
        <end position="495"/>
    </location>
</feature>
<evidence type="ECO:0000256" key="1">
    <source>
        <dbReference type="ARBA" id="ARBA00004201"/>
    </source>
</evidence>
<reference evidence="4" key="1">
    <citation type="submission" date="2024-06" db="UniProtKB">
        <authorList>
            <consortium name="RefSeq"/>
        </authorList>
    </citation>
    <scope>NUCLEOTIDE SEQUENCE [LARGE SCALE GENOMIC DNA]</scope>
    <source>
        <strain evidence="4">MV2-25</strain>
    </source>
</reference>
<dbReference type="FunCoup" id="A0A6I8VPJ2">
    <property type="interactions" value="881"/>
</dbReference>
<proteinExistence type="predicted"/>
<reference evidence="5" key="2">
    <citation type="submission" date="2025-08" db="UniProtKB">
        <authorList>
            <consortium name="RefSeq"/>
        </authorList>
    </citation>
    <scope>IDENTIFICATION</scope>
    <source>
        <strain evidence="5">MV-25-SWS-2005</strain>
        <tissue evidence="5">Whole body</tissue>
    </source>
</reference>
<evidence type="ECO:0000313" key="4">
    <source>
        <dbReference type="Proteomes" id="UP000001819"/>
    </source>
</evidence>
<feature type="region of interest" description="Disordered" evidence="3">
    <location>
        <begin position="1"/>
        <end position="23"/>
    </location>
</feature>
<accession>A0A6I8VPJ2</accession>
<gene>
    <name evidence="5" type="primary">Patr-1</name>
</gene>
<protein>
    <submittedName>
        <fullName evidence="5">Protein PAT1 homolog 1 isoform X1</fullName>
    </submittedName>
</protein>
<dbReference type="Proteomes" id="UP000001819">
    <property type="component" value="Chromosome 2"/>
</dbReference>
<feature type="region of interest" description="Disordered" evidence="3">
    <location>
        <begin position="589"/>
        <end position="625"/>
    </location>
</feature>
<evidence type="ECO:0000256" key="3">
    <source>
        <dbReference type="SAM" id="MobiDB-lite"/>
    </source>
</evidence>
<name>A0A6I8VPJ2_DROPS</name>
<dbReference type="GO" id="GO:0000290">
    <property type="term" value="P:deadenylation-dependent decapping of nuclear-transcribed mRNA"/>
    <property type="evidence" value="ECO:0007669"/>
    <property type="project" value="InterPro"/>
</dbReference>
<feature type="region of interest" description="Disordered" evidence="3">
    <location>
        <begin position="471"/>
        <end position="507"/>
    </location>
</feature>
<dbReference type="InParanoid" id="A0A6I8VPJ2"/>
<feature type="compositionally biased region" description="Polar residues" evidence="3">
    <location>
        <begin position="471"/>
        <end position="482"/>
    </location>
</feature>
<keyword evidence="4" id="KW-1185">Reference proteome</keyword>
<dbReference type="GO" id="GO:0000932">
    <property type="term" value="C:P-body"/>
    <property type="evidence" value="ECO:0007669"/>
    <property type="project" value="UniProtKB-SubCell"/>
</dbReference>